<protein>
    <recommendedName>
        <fullName evidence="1">[acyl-carrier-protein] S-malonyltransferase</fullName>
        <ecNumber evidence="1">2.3.1.39</ecNumber>
    </recommendedName>
</protein>
<reference evidence="8 9" key="1">
    <citation type="submission" date="2018-12" db="EMBL/GenBank/DDBJ databases">
        <authorList>
            <consortium name="Pathogen Informatics"/>
        </authorList>
    </citation>
    <scope>NUCLEOTIDE SEQUENCE [LARGE SCALE GENOMIC DNA]</scope>
    <source>
        <strain evidence="8 9">NCTC12967</strain>
    </source>
</reference>
<organism evidence="8 9">
    <name type="scientific">Arachnia propionica</name>
    <dbReference type="NCBI Taxonomy" id="1750"/>
    <lineage>
        <taxon>Bacteria</taxon>
        <taxon>Bacillati</taxon>
        <taxon>Actinomycetota</taxon>
        <taxon>Actinomycetes</taxon>
        <taxon>Propionibacteriales</taxon>
        <taxon>Propionibacteriaceae</taxon>
        <taxon>Arachnia</taxon>
    </lineage>
</organism>
<dbReference type="GeneID" id="64406455"/>
<feature type="domain" description="Malonyl-CoA:ACP transacylase (MAT)" evidence="7">
    <location>
        <begin position="5"/>
        <end position="289"/>
    </location>
</feature>
<dbReference type="GO" id="GO:0003723">
    <property type="term" value="F:RNA binding"/>
    <property type="evidence" value="ECO:0007669"/>
    <property type="project" value="UniProtKB-UniRule"/>
</dbReference>
<dbReference type="Gene3D" id="3.40.366.10">
    <property type="entry name" value="Malonyl-Coenzyme A Acyl Carrier Protein, domain 2"/>
    <property type="match status" value="1"/>
</dbReference>
<dbReference type="SMART" id="SM00827">
    <property type="entry name" value="PKS_AT"/>
    <property type="match status" value="1"/>
</dbReference>
<dbReference type="PANTHER" id="PTHR42681:SF1">
    <property type="entry name" value="MALONYL-COA-ACYL CARRIER PROTEIN TRANSACYLASE, MITOCHONDRIAL"/>
    <property type="match status" value="1"/>
</dbReference>
<evidence type="ECO:0000256" key="5">
    <source>
        <dbReference type="PROSITE-ProRule" id="PRU00117"/>
    </source>
</evidence>
<evidence type="ECO:0000256" key="6">
    <source>
        <dbReference type="SAM" id="MobiDB-lite"/>
    </source>
</evidence>
<dbReference type="Gene3D" id="3.30.70.250">
    <property type="entry name" value="Malonyl-CoA ACP transacylase, ACP-binding"/>
    <property type="match status" value="1"/>
</dbReference>
<evidence type="ECO:0000256" key="4">
    <source>
        <dbReference type="ARBA" id="ARBA00048462"/>
    </source>
</evidence>
<dbReference type="GO" id="GO:0004314">
    <property type="term" value="F:[acyl-carrier-protein] S-malonyltransferase activity"/>
    <property type="evidence" value="ECO:0007669"/>
    <property type="project" value="UniProtKB-EC"/>
</dbReference>
<feature type="region of interest" description="Disordered" evidence="6">
    <location>
        <begin position="289"/>
        <end position="327"/>
    </location>
</feature>
<dbReference type="RefSeq" id="WP_061787731.1">
    <property type="nucleotide sequence ID" value="NZ_CAJZDL010000004.1"/>
</dbReference>
<dbReference type="Pfam" id="PF00698">
    <property type="entry name" value="Acyl_transf_1"/>
    <property type="match status" value="1"/>
</dbReference>
<dbReference type="NCBIfam" id="TIGR02814">
    <property type="entry name" value="pfaD_fam"/>
    <property type="match status" value="1"/>
</dbReference>
<dbReference type="InterPro" id="IPR050858">
    <property type="entry name" value="Mal-CoA-ACP_Trans/PKS_FabD"/>
</dbReference>
<evidence type="ECO:0000259" key="7">
    <source>
        <dbReference type="SMART" id="SM00827"/>
    </source>
</evidence>
<sequence>MTVALFPGQGSQFRGMGHELFDQFPALEATADAVLGYSIRELCVEDPRGQLDFTLYTQPALYVVNAMTHLARMAAGAASPQYAAGHSLGEYNALLAAGAYDFETGLRLVKRRAELMSRASGGGMAAVLGKTGAEIREVMGSAGITDVDIANLNTPNQIVLSGREERIAEIQGVFQAAGARYVQLRVTGAFHSRYMREAERDFGAFVNQFEFRPLAFPVIANVTARPYVRGRVKDTLVTQISSPVKWCESIRYLLGKGQNEFVQDGPGDVLTNMLRAIQRQTTPLIVDDEPEDVMEPEQVEVRPQPSFARDQTPTPPRPTGPGARLGSESFKLALGTSMALVTGGMYRGISTPELLTKVARAGMLGFYGTSGQSDAEINDAIRHLNDELGVGGRFGASVTYRTGSDERETALIDLLLRQGVRFLEASGYVSVTASLVRYRLCGVHRSSTQDVIVPNRVLAKVSRPEVAEAFLKPCPEPLVAQLRSQGLITAEEAELASRIPVASDLTVVADSASHTDRGVATALFPAITRVRDDAVASRGWKDPIHVGLAGGIGTPSAAAAAFIMGADYVLTGSINQCTVEAGTSDIVKSILQSLNVQDTSYAPAGDLLDFGSEMQVVRRGVLFPARARKLHDLYRRHSAIDEIDPRTSEQLESRYFRRPLAEVLEQCLAQLPADEAAAVRKDPRQSMKRIFQWYFDRATELALAGESSEQVDFQIPCGPALGAFNQWVKGSELEDWHQRHVDDINCRLMDGAAELLAARAAQLQAVDGR</sequence>
<dbReference type="PROSITE" id="PS50084">
    <property type="entry name" value="KH_TYPE_1"/>
    <property type="match status" value="1"/>
</dbReference>
<dbReference type="SUPFAM" id="SSF52151">
    <property type="entry name" value="FabD/lysophospholipase-like"/>
    <property type="match status" value="1"/>
</dbReference>
<dbReference type="InterPro" id="IPR049489">
    <property type="entry name" value="FabD-like_helical_ins"/>
</dbReference>
<dbReference type="AlphaFoldDB" id="A0A3S4TZD2"/>
<proteinExistence type="predicted"/>
<keyword evidence="2" id="KW-0808">Transferase</keyword>
<accession>A0A3S4TZD2</accession>
<dbReference type="GO" id="GO:0005829">
    <property type="term" value="C:cytosol"/>
    <property type="evidence" value="ECO:0007669"/>
    <property type="project" value="TreeGrafter"/>
</dbReference>
<dbReference type="SUPFAM" id="SSF55048">
    <property type="entry name" value="Probable ACP-binding domain of malonyl-CoA ACP transacylase"/>
    <property type="match status" value="1"/>
</dbReference>
<dbReference type="Pfam" id="PF21607">
    <property type="entry name" value="FabD_helical_ins"/>
    <property type="match status" value="1"/>
</dbReference>
<evidence type="ECO:0000313" key="8">
    <source>
        <dbReference type="EMBL" id="VEH69698.1"/>
    </source>
</evidence>
<evidence type="ECO:0000256" key="2">
    <source>
        <dbReference type="ARBA" id="ARBA00022679"/>
    </source>
</evidence>
<dbReference type="SUPFAM" id="SSF51412">
    <property type="entry name" value="Inosine monophosphate dehydrogenase (IMPDH)"/>
    <property type="match status" value="1"/>
</dbReference>
<dbReference type="InterPro" id="IPR016036">
    <property type="entry name" value="Malonyl_transacylase_ACP-bd"/>
</dbReference>
<keyword evidence="5" id="KW-0694">RNA-binding</keyword>
<evidence type="ECO:0000313" key="9">
    <source>
        <dbReference type="Proteomes" id="UP000273044"/>
    </source>
</evidence>
<dbReference type="InterPro" id="IPR013785">
    <property type="entry name" value="Aldolase_TIM"/>
</dbReference>
<gene>
    <name evidence="8" type="primary">pksE</name>
    <name evidence="8" type="ORF">NCTC12967_00974</name>
</gene>
<dbReference type="PANTHER" id="PTHR42681">
    <property type="entry name" value="MALONYL-COA-ACYL CARRIER PROTEIN TRANSACYLASE, MITOCHONDRIAL"/>
    <property type="match status" value="1"/>
</dbReference>
<comment type="catalytic activity">
    <reaction evidence="4">
        <text>holo-[ACP] + malonyl-CoA = malonyl-[ACP] + CoA</text>
        <dbReference type="Rhea" id="RHEA:41792"/>
        <dbReference type="Rhea" id="RHEA-COMP:9623"/>
        <dbReference type="Rhea" id="RHEA-COMP:9685"/>
        <dbReference type="ChEBI" id="CHEBI:57287"/>
        <dbReference type="ChEBI" id="CHEBI:57384"/>
        <dbReference type="ChEBI" id="CHEBI:64479"/>
        <dbReference type="ChEBI" id="CHEBI:78449"/>
        <dbReference type="EC" id="2.3.1.39"/>
    </reaction>
</comment>
<evidence type="ECO:0000256" key="1">
    <source>
        <dbReference type="ARBA" id="ARBA00013258"/>
    </source>
</evidence>
<dbReference type="Gene3D" id="3.20.20.70">
    <property type="entry name" value="Aldolase class I"/>
    <property type="match status" value="1"/>
</dbReference>
<dbReference type="EMBL" id="LR134406">
    <property type="protein sequence ID" value="VEH69698.1"/>
    <property type="molecule type" value="Genomic_DNA"/>
</dbReference>
<dbReference type="NCBIfam" id="TIGR00128">
    <property type="entry name" value="fabD"/>
    <property type="match status" value="1"/>
</dbReference>
<dbReference type="InterPro" id="IPR001227">
    <property type="entry name" value="Ac_transferase_dom_sf"/>
</dbReference>
<dbReference type="GO" id="GO:0006633">
    <property type="term" value="P:fatty acid biosynthetic process"/>
    <property type="evidence" value="ECO:0007669"/>
    <property type="project" value="TreeGrafter"/>
</dbReference>
<dbReference type="InterPro" id="IPR014179">
    <property type="entry name" value="PfaD-like_TIM-barrel"/>
</dbReference>
<dbReference type="Proteomes" id="UP000273044">
    <property type="component" value="Chromosome"/>
</dbReference>
<name>A0A3S4TZD2_9ACTN</name>
<evidence type="ECO:0000256" key="3">
    <source>
        <dbReference type="ARBA" id="ARBA00023315"/>
    </source>
</evidence>
<dbReference type="InterPro" id="IPR004410">
    <property type="entry name" value="Malonyl_CoA-ACP_transAc_FabD"/>
</dbReference>
<dbReference type="EC" id="2.3.1.39" evidence="1"/>
<dbReference type="InterPro" id="IPR014043">
    <property type="entry name" value="Acyl_transferase_dom"/>
</dbReference>
<feature type="compositionally biased region" description="Acidic residues" evidence="6">
    <location>
        <begin position="289"/>
        <end position="298"/>
    </location>
</feature>
<dbReference type="InterPro" id="IPR016035">
    <property type="entry name" value="Acyl_Trfase/lysoPLipase"/>
</dbReference>
<keyword evidence="9" id="KW-1185">Reference proteome</keyword>
<keyword evidence="3" id="KW-0012">Acyltransferase</keyword>